<dbReference type="Proteomes" id="UP000321863">
    <property type="component" value="Unassembled WGS sequence"/>
</dbReference>
<gene>
    <name evidence="1" type="ORF">CHA01nite_39770</name>
</gene>
<comment type="caution">
    <text evidence="1">The sequence shown here is derived from an EMBL/GenBank/DDBJ whole genome shotgun (WGS) entry which is preliminary data.</text>
</comment>
<evidence type="ECO:0000313" key="1">
    <source>
        <dbReference type="EMBL" id="GEN78237.1"/>
    </source>
</evidence>
<evidence type="ECO:0008006" key="3">
    <source>
        <dbReference type="Google" id="ProtNLM"/>
    </source>
</evidence>
<dbReference type="AlphaFoldDB" id="A0A511YSR8"/>
<reference evidence="1 2" key="1">
    <citation type="submission" date="2019-07" db="EMBL/GenBank/DDBJ databases">
        <title>Whole genome shotgun sequence of Chryseobacterium hagamense NBRC 105253.</title>
        <authorList>
            <person name="Hosoyama A."/>
            <person name="Uohara A."/>
            <person name="Ohji S."/>
            <person name="Ichikawa N."/>
        </authorList>
    </citation>
    <scope>NUCLEOTIDE SEQUENCE [LARGE SCALE GENOMIC DNA]</scope>
    <source>
        <strain evidence="1 2">NBRC 105253</strain>
    </source>
</reference>
<keyword evidence="2" id="KW-1185">Reference proteome</keyword>
<organism evidence="1 2">
    <name type="scientific">Chryseobacterium hagamense</name>
    <dbReference type="NCBI Taxonomy" id="395935"/>
    <lineage>
        <taxon>Bacteria</taxon>
        <taxon>Pseudomonadati</taxon>
        <taxon>Bacteroidota</taxon>
        <taxon>Flavobacteriia</taxon>
        <taxon>Flavobacteriales</taxon>
        <taxon>Weeksellaceae</taxon>
        <taxon>Chryseobacterium group</taxon>
        <taxon>Chryseobacterium</taxon>
    </lineage>
</organism>
<name>A0A511YSR8_9FLAO</name>
<dbReference type="InterPro" id="IPR011990">
    <property type="entry name" value="TPR-like_helical_dom_sf"/>
</dbReference>
<protein>
    <recommendedName>
        <fullName evidence="3">Tetratricopeptide repeat protein</fullName>
    </recommendedName>
</protein>
<sequence length="268" mass="31539">MIIKNIITLILCCFINCFNAQKSLKCDNYEFVKEKNKSVWQKIRYKNVELKQINKGNNFFLIPDCNSVSISSDTKFLMVRQIISDKIPKDSLEYLSTYDAPYVIINSDSDLFSPDFVAVEDKKLIFFSNSQGIGEFINNHDLFYKNNTYYNIDDFLLRIPDFIKKKKVILEINSLKELISNDPITDKNLSQYHKIASLLYAKESIIILKKIIEKYPSNIVTWLSLADAQWKLNQKEGAKISYRKYLFLIKEQKNDFKKIPKRVYERSK</sequence>
<evidence type="ECO:0000313" key="2">
    <source>
        <dbReference type="Proteomes" id="UP000321863"/>
    </source>
</evidence>
<dbReference type="EMBL" id="BJYJ01000065">
    <property type="protein sequence ID" value="GEN78237.1"/>
    <property type="molecule type" value="Genomic_DNA"/>
</dbReference>
<accession>A0A511YSR8</accession>
<proteinExistence type="predicted"/>
<dbReference type="SUPFAM" id="SSF48452">
    <property type="entry name" value="TPR-like"/>
    <property type="match status" value="1"/>
</dbReference>